<dbReference type="GeneID" id="87906216"/>
<keyword evidence="1" id="KW-0812">Transmembrane</keyword>
<keyword evidence="1" id="KW-0472">Membrane</keyword>
<gene>
    <name evidence="2" type="ORF">QC762_118720</name>
</gene>
<accession>A0ABR0GXJ4</accession>
<evidence type="ECO:0000313" key="2">
    <source>
        <dbReference type="EMBL" id="KAK4660411.1"/>
    </source>
</evidence>
<evidence type="ECO:0000256" key="1">
    <source>
        <dbReference type="SAM" id="Phobius"/>
    </source>
</evidence>
<organism evidence="2 3">
    <name type="scientific">Podospora pseudocomata</name>
    <dbReference type="NCBI Taxonomy" id="2093779"/>
    <lineage>
        <taxon>Eukaryota</taxon>
        <taxon>Fungi</taxon>
        <taxon>Dikarya</taxon>
        <taxon>Ascomycota</taxon>
        <taxon>Pezizomycotina</taxon>
        <taxon>Sordariomycetes</taxon>
        <taxon>Sordariomycetidae</taxon>
        <taxon>Sordariales</taxon>
        <taxon>Podosporaceae</taxon>
        <taxon>Podospora</taxon>
    </lineage>
</organism>
<evidence type="ECO:0000313" key="3">
    <source>
        <dbReference type="Proteomes" id="UP001323405"/>
    </source>
</evidence>
<keyword evidence="3" id="KW-1185">Reference proteome</keyword>
<protein>
    <submittedName>
        <fullName evidence="2">Uncharacterized protein</fullName>
    </submittedName>
</protein>
<feature type="transmembrane region" description="Helical" evidence="1">
    <location>
        <begin position="48"/>
        <end position="76"/>
    </location>
</feature>
<keyword evidence="1" id="KW-1133">Transmembrane helix</keyword>
<comment type="caution">
    <text evidence="2">The sequence shown here is derived from an EMBL/GenBank/DDBJ whole genome shotgun (WGS) entry which is preliminary data.</text>
</comment>
<name>A0ABR0GXJ4_9PEZI</name>
<proteinExistence type="predicted"/>
<reference evidence="2 3" key="1">
    <citation type="journal article" date="2023" name="bioRxiv">
        <title>High-quality genome assemblies of four members of thePodospora anserinaspecies complex.</title>
        <authorList>
            <person name="Ament-Velasquez S.L."/>
            <person name="Vogan A.A."/>
            <person name="Wallerman O."/>
            <person name="Hartmann F."/>
            <person name="Gautier V."/>
            <person name="Silar P."/>
            <person name="Giraud T."/>
            <person name="Johannesson H."/>
        </authorList>
    </citation>
    <scope>NUCLEOTIDE SEQUENCE [LARGE SCALE GENOMIC DNA]</scope>
    <source>
        <strain evidence="2 3">CBS 415.72m</strain>
    </source>
</reference>
<sequence>MMQNKRMCFPLVFTSVHYIRSSHYRHISIQPIYGLHQPLPPTMDTFQFLLWLPASPLNLALLVLVAILVSILVTFYTTKQHYQNSTLITTTTATTTTRQQTPKNHQPQLPATILETRQQLVQESLPPAEQPRAAVQEQPTATQPIPISIPISPVGWRNSFGPTMMHPSKRDSLVSSVGARKGSYCARCSSWPVSDWDGSGSGSGSEGEVVGGSFGTEVTFGFMGAHL</sequence>
<dbReference type="EMBL" id="JAFFHA010000001">
    <property type="protein sequence ID" value="KAK4660411.1"/>
    <property type="molecule type" value="Genomic_DNA"/>
</dbReference>
<dbReference type="RefSeq" id="XP_062749381.1">
    <property type="nucleotide sequence ID" value="XM_062886309.1"/>
</dbReference>
<dbReference type="Proteomes" id="UP001323405">
    <property type="component" value="Unassembled WGS sequence"/>
</dbReference>